<dbReference type="Proteomes" id="UP001172102">
    <property type="component" value="Unassembled WGS sequence"/>
</dbReference>
<dbReference type="PANTHER" id="PTHR39290">
    <property type="entry name" value="C3H1-TYPE DOMAIN-CONTAINING PROTEIN-RELATED"/>
    <property type="match status" value="1"/>
</dbReference>
<proteinExistence type="predicted"/>
<protein>
    <submittedName>
        <fullName evidence="1">Uncharacterized protein</fullName>
    </submittedName>
</protein>
<keyword evidence="2" id="KW-1185">Reference proteome</keyword>
<sequence length="229" mass="24904">MSLKTKKQPVYCVGSPTFDPEAAIVDDATYEAALRAHENNDFEAAIKTLFRIPQVRRLCTKTAPRNPYFDVWSWTAQTLRWTGPLPSHETLALLHLVAAGRAIADVGSGSGYWIFMLRQYASLSRNDGGCNLVLLLVYPIVGGGLAGGVDGGFTRALMAAYMGDTVAVVGTQNGNGYTGFRDMTMNQFIAKEHQGWVKVVQNTLAQFCRQGQSAVCVPEGERISPRAGK</sequence>
<evidence type="ECO:0000313" key="1">
    <source>
        <dbReference type="EMBL" id="KAK0729929.1"/>
    </source>
</evidence>
<dbReference type="EMBL" id="JAUKUA010000001">
    <property type="protein sequence ID" value="KAK0729929.1"/>
    <property type="molecule type" value="Genomic_DNA"/>
</dbReference>
<evidence type="ECO:0000313" key="2">
    <source>
        <dbReference type="Proteomes" id="UP001172102"/>
    </source>
</evidence>
<dbReference type="PANTHER" id="PTHR39290:SF6">
    <property type="entry name" value="S-ADENOSYL-L-METHIONINE-DEPENDENT METHYLTRANSFERASES SUPERFAMILY PROTEIN"/>
    <property type="match status" value="1"/>
</dbReference>
<accession>A0AA40B976</accession>
<gene>
    <name evidence="1" type="ORF">B0H67DRAFT_638492</name>
</gene>
<organism evidence="1 2">
    <name type="scientific">Lasiosphaeris hirsuta</name>
    <dbReference type="NCBI Taxonomy" id="260670"/>
    <lineage>
        <taxon>Eukaryota</taxon>
        <taxon>Fungi</taxon>
        <taxon>Dikarya</taxon>
        <taxon>Ascomycota</taxon>
        <taxon>Pezizomycotina</taxon>
        <taxon>Sordariomycetes</taxon>
        <taxon>Sordariomycetidae</taxon>
        <taxon>Sordariales</taxon>
        <taxon>Lasiosphaeriaceae</taxon>
        <taxon>Lasiosphaeris</taxon>
    </lineage>
</organism>
<reference evidence="1" key="1">
    <citation type="submission" date="2023-06" db="EMBL/GenBank/DDBJ databases">
        <title>Genome-scale phylogeny and comparative genomics of the fungal order Sordariales.</title>
        <authorList>
            <consortium name="Lawrence Berkeley National Laboratory"/>
            <person name="Hensen N."/>
            <person name="Bonometti L."/>
            <person name="Westerberg I."/>
            <person name="Brannstrom I.O."/>
            <person name="Guillou S."/>
            <person name="Cros-Aarteil S."/>
            <person name="Calhoun S."/>
            <person name="Haridas S."/>
            <person name="Kuo A."/>
            <person name="Mondo S."/>
            <person name="Pangilinan J."/>
            <person name="Riley R."/>
            <person name="Labutti K."/>
            <person name="Andreopoulos B."/>
            <person name="Lipzen A."/>
            <person name="Chen C."/>
            <person name="Yanf M."/>
            <person name="Daum C."/>
            <person name="Ng V."/>
            <person name="Clum A."/>
            <person name="Steindorff A."/>
            <person name="Ohm R."/>
            <person name="Martin F."/>
            <person name="Silar P."/>
            <person name="Natvig D."/>
            <person name="Lalanne C."/>
            <person name="Gautier V."/>
            <person name="Ament-Velasquez S.L."/>
            <person name="Kruys A."/>
            <person name="Hutchinson M.I."/>
            <person name="Powell A.J."/>
            <person name="Barry K."/>
            <person name="Miller A.N."/>
            <person name="Grigoriev I.V."/>
            <person name="Debuchy R."/>
            <person name="Gladieux P."/>
            <person name="Thoren M.H."/>
            <person name="Johannesson H."/>
        </authorList>
    </citation>
    <scope>NUCLEOTIDE SEQUENCE</scope>
    <source>
        <strain evidence="1">SMH4607-1</strain>
    </source>
</reference>
<comment type="caution">
    <text evidence="1">The sequence shown here is derived from an EMBL/GenBank/DDBJ whole genome shotgun (WGS) entry which is preliminary data.</text>
</comment>
<dbReference type="AlphaFoldDB" id="A0AA40B976"/>
<name>A0AA40B976_9PEZI</name>